<comment type="similarity">
    <text evidence="1 3">Belongs to the short-chain dehydrogenases/reductases (SDR) family.</text>
</comment>
<evidence type="ECO:0000313" key="5">
    <source>
        <dbReference type="Proteomes" id="UP001228113"/>
    </source>
</evidence>
<sequence>MRPEHPVVMITGASSGFGEAAARLLAADGYALALGARRVERVRALAEELSAKHGVRVFAGAVDTRDTASVDRFVAASVEALGSLNVVLANAGLARGVDPIASVLEEDWQAMLHTNVEGVIRTLKATLPHVRKSGWGHFLTIGSTAGHWVYEGGGAYCASKHALKALTRTLRLELCGEPIRVTEIDPGMAVTEFSMVRLQDEGKADAVYRGVEPLRAEDVAECVRWAIALPDHVNIDEIIVKCRDQASHNGTKVHRRA</sequence>
<proteinExistence type="inferred from homology"/>
<organism evidence="4 5">
    <name type="scientific">Mesoterricola sediminis</name>
    <dbReference type="NCBI Taxonomy" id="2927980"/>
    <lineage>
        <taxon>Bacteria</taxon>
        <taxon>Pseudomonadati</taxon>
        <taxon>Acidobacteriota</taxon>
        <taxon>Holophagae</taxon>
        <taxon>Holophagales</taxon>
        <taxon>Holophagaceae</taxon>
        <taxon>Mesoterricola</taxon>
    </lineage>
</organism>
<dbReference type="KEGG" id="msea:METESE_34270"/>
<dbReference type="EMBL" id="AP027081">
    <property type="protein sequence ID" value="BDU78469.1"/>
    <property type="molecule type" value="Genomic_DNA"/>
</dbReference>
<dbReference type="AlphaFoldDB" id="A0AA48KDL9"/>
<dbReference type="PRINTS" id="PR00081">
    <property type="entry name" value="GDHRDH"/>
</dbReference>
<evidence type="ECO:0000256" key="2">
    <source>
        <dbReference type="ARBA" id="ARBA00023002"/>
    </source>
</evidence>
<dbReference type="RefSeq" id="WP_243329038.1">
    <property type="nucleotide sequence ID" value="NZ_AP027081.1"/>
</dbReference>
<dbReference type="FunFam" id="3.40.50.720:FF:000047">
    <property type="entry name" value="NADP-dependent L-serine/L-allo-threonine dehydrogenase"/>
    <property type="match status" value="1"/>
</dbReference>
<dbReference type="SUPFAM" id="SSF51735">
    <property type="entry name" value="NAD(P)-binding Rossmann-fold domains"/>
    <property type="match status" value="1"/>
</dbReference>
<dbReference type="PRINTS" id="PR00080">
    <property type="entry name" value="SDRFAMILY"/>
</dbReference>
<accession>A0AA48KDL9</accession>
<gene>
    <name evidence="4" type="ORF">METESE_34270</name>
</gene>
<dbReference type="Pfam" id="PF00106">
    <property type="entry name" value="adh_short"/>
    <property type="match status" value="1"/>
</dbReference>
<dbReference type="InterPro" id="IPR036291">
    <property type="entry name" value="NAD(P)-bd_dom_sf"/>
</dbReference>
<dbReference type="PANTHER" id="PTHR42901:SF1">
    <property type="entry name" value="ALCOHOL DEHYDROGENASE"/>
    <property type="match status" value="1"/>
</dbReference>
<dbReference type="Proteomes" id="UP001228113">
    <property type="component" value="Chromosome"/>
</dbReference>
<protein>
    <submittedName>
        <fullName evidence="4">Oxidoreductase</fullName>
    </submittedName>
</protein>
<name>A0AA48KDL9_9BACT</name>
<keyword evidence="2" id="KW-0560">Oxidoreductase</keyword>
<evidence type="ECO:0000256" key="1">
    <source>
        <dbReference type="ARBA" id="ARBA00006484"/>
    </source>
</evidence>
<dbReference type="InterPro" id="IPR020904">
    <property type="entry name" value="Sc_DH/Rdtase_CS"/>
</dbReference>
<evidence type="ECO:0000313" key="4">
    <source>
        <dbReference type="EMBL" id="BDU78469.1"/>
    </source>
</evidence>
<dbReference type="InterPro" id="IPR002347">
    <property type="entry name" value="SDR_fam"/>
</dbReference>
<dbReference type="Gene3D" id="3.40.50.720">
    <property type="entry name" value="NAD(P)-binding Rossmann-like Domain"/>
    <property type="match status" value="1"/>
</dbReference>
<evidence type="ECO:0000256" key="3">
    <source>
        <dbReference type="RuleBase" id="RU000363"/>
    </source>
</evidence>
<dbReference type="GO" id="GO:0016616">
    <property type="term" value="F:oxidoreductase activity, acting on the CH-OH group of donors, NAD or NADP as acceptor"/>
    <property type="evidence" value="ECO:0007669"/>
    <property type="project" value="UniProtKB-ARBA"/>
</dbReference>
<reference evidence="4" key="1">
    <citation type="journal article" date="2023" name="Int. J. Syst. Evol. Microbiol.">
        <title>Mesoterricola silvestris gen. nov., sp. nov., Mesoterricola sediminis sp. nov., Geothrix oryzae sp. nov., Geothrix edaphica sp. nov., Geothrix rubra sp. nov., and Geothrix limicola sp. nov., six novel members of Acidobacteriota isolated from soils.</title>
        <authorList>
            <person name="Itoh H."/>
            <person name="Sugisawa Y."/>
            <person name="Mise K."/>
            <person name="Xu Z."/>
            <person name="Kuniyasu M."/>
            <person name="Ushijima N."/>
            <person name="Kawano K."/>
            <person name="Kobayashi E."/>
            <person name="Shiratori Y."/>
            <person name="Masuda Y."/>
            <person name="Senoo K."/>
        </authorList>
    </citation>
    <scope>NUCLEOTIDE SEQUENCE</scope>
    <source>
        <strain evidence="4">W786</strain>
    </source>
</reference>
<keyword evidence="5" id="KW-1185">Reference proteome</keyword>
<dbReference type="PANTHER" id="PTHR42901">
    <property type="entry name" value="ALCOHOL DEHYDROGENASE"/>
    <property type="match status" value="1"/>
</dbReference>
<dbReference type="PROSITE" id="PS00061">
    <property type="entry name" value="ADH_SHORT"/>
    <property type="match status" value="1"/>
</dbReference>